<dbReference type="Proteomes" id="UP000001595">
    <property type="component" value="Chromosome 1"/>
</dbReference>
<dbReference type="FunCoup" id="H2N747">
    <property type="interactions" value="19"/>
</dbReference>
<keyword evidence="3" id="KW-1185">Reference proteome</keyword>
<proteinExistence type="predicted"/>
<gene>
    <name evidence="2" type="primary">DYNLT5</name>
</gene>
<dbReference type="Ensembl" id="ENSPPYT00000001518.3">
    <property type="protein sequence ID" value="ENSPPYP00000001472.3"/>
    <property type="gene ID" value="ENSPPYG00000001264.3"/>
</dbReference>
<protein>
    <submittedName>
        <fullName evidence="2">Dynein light chain Tctex-type family member 5</fullName>
    </submittedName>
</protein>
<evidence type="ECO:0000313" key="2">
    <source>
        <dbReference type="Ensembl" id="ENSPPYP00000001472.3"/>
    </source>
</evidence>
<feature type="transmembrane region" description="Helical" evidence="1">
    <location>
        <begin position="61"/>
        <end position="82"/>
    </location>
</feature>
<dbReference type="HOGENOM" id="CLU_097204_4_0_1"/>
<dbReference type="AlphaFoldDB" id="H2N747"/>
<dbReference type="eggNOG" id="KOG4108">
    <property type="taxonomic scope" value="Eukaryota"/>
</dbReference>
<dbReference type="GeneTree" id="ENSGT00940000160185"/>
<reference evidence="2 3" key="1">
    <citation type="submission" date="2008-02" db="EMBL/GenBank/DDBJ databases">
        <title>A 6x draft sequence assembly of the Pongo pygmaeus abelii genome.</title>
        <authorList>
            <person name="Wilson R.K."/>
            <person name="Mardis E."/>
        </authorList>
    </citation>
    <scope>NUCLEOTIDE SEQUENCE [LARGE SCALE GENOMIC DNA]</scope>
</reference>
<reference evidence="2" key="2">
    <citation type="submission" date="2025-08" db="UniProtKB">
        <authorList>
            <consortium name="Ensembl"/>
        </authorList>
    </citation>
    <scope>IDENTIFICATION</scope>
</reference>
<name>H2N747_PONAB</name>
<keyword evidence="1" id="KW-1133">Transmembrane helix</keyword>
<organism evidence="2 3">
    <name type="scientific">Pongo abelii</name>
    <name type="common">Sumatran orangutan</name>
    <name type="synonym">Pongo pygmaeus abelii</name>
    <dbReference type="NCBI Taxonomy" id="9601"/>
    <lineage>
        <taxon>Eukaryota</taxon>
        <taxon>Metazoa</taxon>
        <taxon>Chordata</taxon>
        <taxon>Craniata</taxon>
        <taxon>Vertebrata</taxon>
        <taxon>Euteleostomi</taxon>
        <taxon>Mammalia</taxon>
        <taxon>Eutheria</taxon>
        <taxon>Euarchontoglires</taxon>
        <taxon>Primates</taxon>
        <taxon>Haplorrhini</taxon>
        <taxon>Catarrhini</taxon>
        <taxon>Hominidae</taxon>
        <taxon>Pongo</taxon>
    </lineage>
</organism>
<reference evidence="2" key="3">
    <citation type="submission" date="2025-09" db="UniProtKB">
        <authorList>
            <consortium name="Ensembl"/>
        </authorList>
    </citation>
    <scope>IDENTIFICATION</scope>
</reference>
<accession>H2N747</accession>
<evidence type="ECO:0000256" key="1">
    <source>
        <dbReference type="SAM" id="Phobius"/>
    </source>
</evidence>
<sequence>MMMSDNAKDRAARSWKKRGSISSLSNHEFWQKQIHGRIKEWETDYKGVAIPTHVRSKVLRVLCLIWMNLVSVMMSLALQFRWKTPISWEKKNLKKKKKSFAIHISLL</sequence>
<keyword evidence="1" id="KW-0812">Transmembrane</keyword>
<evidence type="ECO:0000313" key="3">
    <source>
        <dbReference type="Proteomes" id="UP000001595"/>
    </source>
</evidence>
<dbReference type="InParanoid" id="H2N747"/>
<keyword evidence="1" id="KW-0472">Membrane</keyword>